<dbReference type="PANTHER" id="PTHR12526">
    <property type="entry name" value="GLYCOSYLTRANSFERASE"/>
    <property type="match status" value="1"/>
</dbReference>
<gene>
    <name evidence="3" type="ORF">SAMN05660493_00641</name>
</gene>
<evidence type="ECO:0000313" key="4">
    <source>
        <dbReference type="Proteomes" id="UP000187261"/>
    </source>
</evidence>
<dbReference type="Gene3D" id="3.40.50.2000">
    <property type="entry name" value="Glycogen Phosphorylase B"/>
    <property type="match status" value="2"/>
</dbReference>
<keyword evidence="4" id="KW-1185">Reference proteome</keyword>
<dbReference type="Pfam" id="PF13439">
    <property type="entry name" value="Glyco_transf_4"/>
    <property type="match status" value="1"/>
</dbReference>
<dbReference type="GO" id="GO:0016757">
    <property type="term" value="F:glycosyltransferase activity"/>
    <property type="evidence" value="ECO:0007669"/>
    <property type="project" value="InterPro"/>
</dbReference>
<dbReference type="InterPro" id="IPR001296">
    <property type="entry name" value="Glyco_trans_1"/>
</dbReference>
<dbReference type="InterPro" id="IPR028098">
    <property type="entry name" value="Glyco_trans_4-like_N"/>
</dbReference>
<dbReference type="EMBL" id="FTPU01000005">
    <property type="protein sequence ID" value="SIT95970.1"/>
    <property type="molecule type" value="Genomic_DNA"/>
</dbReference>
<dbReference type="SUPFAM" id="SSF53756">
    <property type="entry name" value="UDP-Glycosyltransferase/glycogen phosphorylase"/>
    <property type="match status" value="1"/>
</dbReference>
<accession>A0A1U7PVW0</accession>
<proteinExistence type="predicted"/>
<dbReference type="Proteomes" id="UP000187261">
    <property type="component" value="Unassembled WGS sequence"/>
</dbReference>
<protein>
    <submittedName>
        <fullName evidence="3">Glycosyltransferase involved in cell wall bisynthesis</fullName>
    </submittedName>
</protein>
<evidence type="ECO:0000313" key="3">
    <source>
        <dbReference type="EMBL" id="SIT95970.1"/>
    </source>
</evidence>
<dbReference type="AlphaFoldDB" id="A0A1U7PVW0"/>
<dbReference type="PANTHER" id="PTHR12526:SF630">
    <property type="entry name" value="GLYCOSYLTRANSFERASE"/>
    <property type="match status" value="1"/>
</dbReference>
<evidence type="ECO:0000259" key="2">
    <source>
        <dbReference type="Pfam" id="PF13439"/>
    </source>
</evidence>
<feature type="domain" description="Glycosyltransferase subfamily 4-like N-terminal" evidence="2">
    <location>
        <begin position="15"/>
        <end position="168"/>
    </location>
</feature>
<sequence length="358" mass="41186">MKKSIIFILPDLEAGGAERIVTTLANNLPRERYIPSILLLRKEGAYLDLLQPDVEIIDIATERIRHSLKPILLEIKRRKPDIVFTGFGEVNAYLALFTKLFPYTKFVARETNVVSKHVTRREIRFFYKFYNAYDRIIAQSNDMQQDLIKNFGVKKKKIIKINNPVDVSFIEEKLKESVRPAAFSVQYKNVVAIGNLSARKGFDNLLKVFTRLKDQNILLHILGDGKDKEILIRMKEMLGLDHVIFHGKKSNPYQYLKYADLFILSSRYEGFPNVLLEAGTCGVYSVANDCPGGIDEIIKDQVNGEIAPIENYDAFADSILRALNNNKNNNKELIKETINSRFSKEIILQQYDHLLWNL</sequence>
<evidence type="ECO:0000259" key="1">
    <source>
        <dbReference type="Pfam" id="PF00534"/>
    </source>
</evidence>
<dbReference type="Pfam" id="PF00534">
    <property type="entry name" value="Glycos_transf_1"/>
    <property type="match status" value="1"/>
</dbReference>
<dbReference type="CDD" id="cd03811">
    <property type="entry name" value="GT4_GT28_WabH-like"/>
    <property type="match status" value="1"/>
</dbReference>
<feature type="domain" description="Glycosyl transferase family 1" evidence="1">
    <location>
        <begin position="185"/>
        <end position="335"/>
    </location>
</feature>
<organism evidence="3 4">
    <name type="scientific">Epilithonimonas bovis DSM 19482</name>
    <dbReference type="NCBI Taxonomy" id="1121284"/>
    <lineage>
        <taxon>Bacteria</taxon>
        <taxon>Pseudomonadati</taxon>
        <taxon>Bacteroidota</taxon>
        <taxon>Flavobacteriia</taxon>
        <taxon>Flavobacteriales</taxon>
        <taxon>Weeksellaceae</taxon>
        <taxon>Chryseobacterium group</taxon>
        <taxon>Epilithonimonas</taxon>
    </lineage>
</organism>
<dbReference type="STRING" id="1121284.SAMN05660493_00641"/>
<keyword evidence="3" id="KW-0808">Transferase</keyword>
<reference evidence="4" key="1">
    <citation type="submission" date="2016-10" db="EMBL/GenBank/DDBJ databases">
        <authorList>
            <person name="Varghese N."/>
            <person name="Submissions S."/>
        </authorList>
    </citation>
    <scope>NUCLEOTIDE SEQUENCE [LARGE SCALE GENOMIC DNA]</scope>
    <source>
        <strain evidence="4">DSM 19482</strain>
    </source>
</reference>
<name>A0A1U7PVW0_9FLAO</name>